<protein>
    <recommendedName>
        <fullName evidence="2">Small acidic protein</fullName>
    </recommendedName>
</protein>
<evidence type="ECO:0000256" key="1">
    <source>
        <dbReference type="ARBA" id="ARBA00006502"/>
    </source>
</evidence>
<reference evidence="5 6" key="1">
    <citation type="journal article" date="2013" name="Genome Biol.">
        <title>Genome of Acanthamoeba castellanii highlights extensive lateral gene transfer and early evolution of tyrosine kinase signaling.</title>
        <authorList>
            <person name="Clarke M."/>
            <person name="Lohan A.J."/>
            <person name="Liu B."/>
            <person name="Lagkouvardos I."/>
            <person name="Roy S."/>
            <person name="Zafar N."/>
            <person name="Bertelli C."/>
            <person name="Schilde C."/>
            <person name="Kianianmomeni A."/>
            <person name="Burglin T.R."/>
            <person name="Frech C."/>
            <person name="Turcotte B."/>
            <person name="Kopec K.O."/>
            <person name="Synnott J.M."/>
            <person name="Choo C."/>
            <person name="Paponov I."/>
            <person name="Finkler A."/>
            <person name="Soon Heng Tan C."/>
            <person name="Hutchins A.P."/>
            <person name="Weinmeier T."/>
            <person name="Rattei T."/>
            <person name="Chu J.S."/>
            <person name="Gimenez G."/>
            <person name="Irimia M."/>
            <person name="Rigden D.J."/>
            <person name="Fitzpatrick D.A."/>
            <person name="Lorenzo-Morales J."/>
            <person name="Bateman A."/>
            <person name="Chiu C.H."/>
            <person name="Tang P."/>
            <person name="Hegemann P."/>
            <person name="Fromm H."/>
            <person name="Raoult D."/>
            <person name="Greub G."/>
            <person name="Miranda-Saavedra D."/>
            <person name="Chen N."/>
            <person name="Nash P."/>
            <person name="Ginger M.L."/>
            <person name="Horn M."/>
            <person name="Schaap P."/>
            <person name="Caler L."/>
            <person name="Loftus B."/>
        </authorList>
    </citation>
    <scope>NUCLEOTIDE SEQUENCE [LARGE SCALE GENOMIC DNA]</scope>
    <source>
        <strain evidence="5 6">Neff</strain>
    </source>
</reference>
<dbReference type="RefSeq" id="XP_004339109.1">
    <property type="nucleotide sequence ID" value="XM_004339061.1"/>
</dbReference>
<dbReference type="OMA" id="NNWEASS"/>
<feature type="compositionally biased region" description="Basic residues" evidence="3">
    <location>
        <begin position="106"/>
        <end position="119"/>
    </location>
</feature>
<feature type="compositionally biased region" description="Basic and acidic residues" evidence="3">
    <location>
        <begin position="128"/>
        <end position="141"/>
    </location>
</feature>
<evidence type="ECO:0000256" key="2">
    <source>
        <dbReference type="ARBA" id="ARBA00016161"/>
    </source>
</evidence>
<accession>L8GYE9</accession>
<dbReference type="OrthoDB" id="10066125at2759"/>
<dbReference type="AlphaFoldDB" id="L8GYE9"/>
<comment type="similarity">
    <text evidence="1">Belongs to the SMAP family.</text>
</comment>
<evidence type="ECO:0000259" key="4">
    <source>
        <dbReference type="Pfam" id="PF15477"/>
    </source>
</evidence>
<evidence type="ECO:0000313" key="6">
    <source>
        <dbReference type="Proteomes" id="UP000011083"/>
    </source>
</evidence>
<proteinExistence type="inferred from homology"/>
<sequence>MNNKKEAPEDQITGLRNVAKMSKRKTGKDDSTPHENEELSERQSNGKRDKKKQKKARREEMEASAQTEKKTHKRKRVDEEDEEDTSGYNDRGPKDSIKQGAVSKKDSKKKKKKSKKAKKAPSSEDDAEKMSEAKAKKEEKKKASKKEKKKSKKEKKAKKSKATTEEKEKASNGDSAKKEKEVEAGASSATSNSSNGGSDQGGAGWNNWEASSFGDDARKNKFLRLMGAKKTEDNPSQPPQKKGLFGSLRASSAPEPSAIDSSTEQKITHDLTSQFQDALQRRNCRGGIGLDSGTKKSDRSAEPQPHPYAGGKASTKLHIDDYPKSIKFDD</sequence>
<dbReference type="InterPro" id="IPR026714">
    <property type="entry name" value="SMAP"/>
</dbReference>
<dbReference type="PANTHER" id="PTHR22175">
    <property type="entry name" value="SMALL ACIDIC PROTEIN-RELATED"/>
    <property type="match status" value="1"/>
</dbReference>
<dbReference type="EMBL" id="KB007974">
    <property type="protein sequence ID" value="ELR17096.1"/>
    <property type="molecule type" value="Genomic_DNA"/>
</dbReference>
<dbReference type="Proteomes" id="UP000011083">
    <property type="component" value="Unassembled WGS sequence"/>
</dbReference>
<keyword evidence="6" id="KW-1185">Reference proteome</keyword>
<feature type="compositionally biased region" description="Basic and acidic residues" evidence="3">
    <location>
        <begin position="162"/>
        <end position="183"/>
    </location>
</feature>
<dbReference type="InterPro" id="IPR028124">
    <property type="entry name" value="SMAP_dom"/>
</dbReference>
<feature type="domain" description="Small acidic protein-like" evidence="4">
    <location>
        <begin position="208"/>
        <end position="290"/>
    </location>
</feature>
<name>L8GYE9_ACACF</name>
<gene>
    <name evidence="5" type="ORF">ACA1_057300</name>
</gene>
<dbReference type="KEGG" id="acan:ACA1_057300"/>
<dbReference type="PANTHER" id="PTHR22175:SF0">
    <property type="entry name" value="SMALL ACIDIC PROTEIN"/>
    <property type="match status" value="1"/>
</dbReference>
<feature type="compositionally biased region" description="Basic residues" evidence="3">
    <location>
        <begin position="142"/>
        <end position="161"/>
    </location>
</feature>
<dbReference type="VEuPathDB" id="AmoebaDB:ACA1_057300"/>
<dbReference type="Pfam" id="PF15477">
    <property type="entry name" value="SMAP"/>
    <property type="match status" value="1"/>
</dbReference>
<organism evidence="5 6">
    <name type="scientific">Acanthamoeba castellanii (strain ATCC 30010 / Neff)</name>
    <dbReference type="NCBI Taxonomy" id="1257118"/>
    <lineage>
        <taxon>Eukaryota</taxon>
        <taxon>Amoebozoa</taxon>
        <taxon>Discosea</taxon>
        <taxon>Longamoebia</taxon>
        <taxon>Centramoebida</taxon>
        <taxon>Acanthamoebidae</taxon>
        <taxon>Acanthamoeba</taxon>
    </lineage>
</organism>
<feature type="compositionally biased region" description="Low complexity" evidence="3">
    <location>
        <begin position="184"/>
        <end position="197"/>
    </location>
</feature>
<feature type="compositionally biased region" description="Basic and acidic residues" evidence="3">
    <location>
        <begin position="27"/>
        <end position="47"/>
    </location>
</feature>
<dbReference type="GeneID" id="14918173"/>
<feature type="compositionally biased region" description="Basic and acidic residues" evidence="3">
    <location>
        <begin position="317"/>
        <end position="330"/>
    </location>
</feature>
<evidence type="ECO:0000256" key="3">
    <source>
        <dbReference type="SAM" id="MobiDB-lite"/>
    </source>
</evidence>
<evidence type="ECO:0000313" key="5">
    <source>
        <dbReference type="EMBL" id="ELR17096.1"/>
    </source>
</evidence>
<feature type="region of interest" description="Disordered" evidence="3">
    <location>
        <begin position="1"/>
        <end position="267"/>
    </location>
</feature>
<feature type="region of interest" description="Disordered" evidence="3">
    <location>
        <begin position="283"/>
        <end position="330"/>
    </location>
</feature>